<gene>
    <name evidence="7" type="ORF">D0Y65_006198</name>
</gene>
<protein>
    <submittedName>
        <fullName evidence="7">T-complex protein 1 subunit gamma</fullName>
    </submittedName>
</protein>
<keyword evidence="4 5" id="KW-0143">Chaperone</keyword>
<name>A0A445L7Q9_GLYSO</name>
<evidence type="ECO:0000256" key="1">
    <source>
        <dbReference type="ARBA" id="ARBA00008020"/>
    </source>
</evidence>
<accession>A0A445L7Q9</accession>
<evidence type="ECO:0000256" key="3">
    <source>
        <dbReference type="ARBA" id="ARBA00022840"/>
    </source>
</evidence>
<dbReference type="GO" id="GO:0005524">
    <property type="term" value="F:ATP binding"/>
    <property type="evidence" value="ECO:0007669"/>
    <property type="project" value="UniProtKB-KW"/>
</dbReference>
<evidence type="ECO:0000256" key="2">
    <source>
        <dbReference type="ARBA" id="ARBA00022741"/>
    </source>
</evidence>
<proteinExistence type="inferred from homology"/>
<keyword evidence="6" id="KW-0812">Transmembrane</keyword>
<dbReference type="Pfam" id="PF00118">
    <property type="entry name" value="Cpn60_TCP1"/>
    <property type="match status" value="1"/>
</dbReference>
<evidence type="ECO:0000256" key="6">
    <source>
        <dbReference type="SAM" id="Phobius"/>
    </source>
</evidence>
<keyword evidence="2 5" id="KW-0547">Nucleotide-binding</keyword>
<dbReference type="Proteomes" id="UP000289340">
    <property type="component" value="Chromosome 3"/>
</dbReference>
<keyword evidence="6" id="KW-1133">Transmembrane helix</keyword>
<organism evidence="7 8">
    <name type="scientific">Glycine soja</name>
    <name type="common">Wild soybean</name>
    <dbReference type="NCBI Taxonomy" id="3848"/>
    <lineage>
        <taxon>Eukaryota</taxon>
        <taxon>Viridiplantae</taxon>
        <taxon>Streptophyta</taxon>
        <taxon>Embryophyta</taxon>
        <taxon>Tracheophyta</taxon>
        <taxon>Spermatophyta</taxon>
        <taxon>Magnoliopsida</taxon>
        <taxon>eudicotyledons</taxon>
        <taxon>Gunneridae</taxon>
        <taxon>Pentapetalae</taxon>
        <taxon>rosids</taxon>
        <taxon>fabids</taxon>
        <taxon>Fabales</taxon>
        <taxon>Fabaceae</taxon>
        <taxon>Papilionoideae</taxon>
        <taxon>50 kb inversion clade</taxon>
        <taxon>NPAAA clade</taxon>
        <taxon>indigoferoid/millettioid clade</taxon>
        <taxon>Phaseoleae</taxon>
        <taxon>Glycine</taxon>
        <taxon>Glycine subgen. Soja</taxon>
    </lineage>
</organism>
<dbReference type="InterPro" id="IPR017998">
    <property type="entry name" value="Chaperone_TCP-1"/>
</dbReference>
<keyword evidence="3 5" id="KW-0067">ATP-binding</keyword>
<dbReference type="GO" id="GO:0016887">
    <property type="term" value="F:ATP hydrolysis activity"/>
    <property type="evidence" value="ECO:0007669"/>
    <property type="project" value="InterPro"/>
</dbReference>
<dbReference type="InterPro" id="IPR002423">
    <property type="entry name" value="Cpn60/GroEL/TCP-1"/>
</dbReference>
<dbReference type="AlphaFoldDB" id="A0A445L7Q9"/>
<feature type="transmembrane region" description="Helical" evidence="6">
    <location>
        <begin position="26"/>
        <end position="46"/>
    </location>
</feature>
<dbReference type="PRINTS" id="PR00304">
    <property type="entry name" value="TCOMPLEXTCP1"/>
</dbReference>
<evidence type="ECO:0000256" key="5">
    <source>
        <dbReference type="RuleBase" id="RU004187"/>
    </source>
</evidence>
<keyword evidence="8" id="KW-1185">Reference proteome</keyword>
<dbReference type="EMBL" id="QZWG01000003">
    <property type="protein sequence ID" value="RZC19286.1"/>
    <property type="molecule type" value="Genomic_DNA"/>
</dbReference>
<dbReference type="PROSITE" id="PS00751">
    <property type="entry name" value="TCP1_2"/>
    <property type="match status" value="1"/>
</dbReference>
<evidence type="ECO:0000313" key="7">
    <source>
        <dbReference type="EMBL" id="RZC19286.1"/>
    </source>
</evidence>
<dbReference type="GO" id="GO:0140662">
    <property type="term" value="F:ATP-dependent protein folding chaperone"/>
    <property type="evidence" value="ECO:0007669"/>
    <property type="project" value="InterPro"/>
</dbReference>
<comment type="similarity">
    <text evidence="1 5">Belongs to the TCP-1 chaperonin family.</text>
</comment>
<reference evidence="7 8" key="1">
    <citation type="submission" date="2018-09" db="EMBL/GenBank/DDBJ databases">
        <title>A high-quality reference genome of wild soybean provides a powerful tool to mine soybean genomes.</title>
        <authorList>
            <person name="Xie M."/>
            <person name="Chung C.Y.L."/>
            <person name="Li M.-W."/>
            <person name="Wong F.-L."/>
            <person name="Chan T.-F."/>
            <person name="Lam H.-M."/>
        </authorList>
    </citation>
    <scope>NUCLEOTIDE SEQUENCE [LARGE SCALE GENOMIC DNA]</scope>
    <source>
        <strain evidence="8">cv. W05</strain>
        <tissue evidence="7">Hypocotyl of etiolated seedlings</tissue>
    </source>
</reference>
<sequence length="145" mass="16198">MIRGLTQIQAQFQTSGNGKQALQVKLPLLGLFEIIVAMFCYLMGLWDPGYYEDGEFGIRLENVLIVKEADTNFNFGDKGYLSFEHITWAIADIIRTTLGPRFMLKMLFDASGGIMVTNDGNAILREIDLAHPTAKAWLITLAPLL</sequence>
<dbReference type="GO" id="GO:0051082">
    <property type="term" value="F:unfolded protein binding"/>
    <property type="evidence" value="ECO:0007669"/>
    <property type="project" value="InterPro"/>
</dbReference>
<dbReference type="InterPro" id="IPR002194">
    <property type="entry name" value="Chaperonin_TCP-1_CS"/>
</dbReference>
<dbReference type="Gene3D" id="1.10.560.10">
    <property type="entry name" value="GroEL-like equatorial domain"/>
    <property type="match status" value="1"/>
</dbReference>
<dbReference type="InterPro" id="IPR027413">
    <property type="entry name" value="GROEL-like_equatorial_sf"/>
</dbReference>
<dbReference type="PANTHER" id="PTHR43763:SF12">
    <property type="entry name" value="AMINOPEPTIDASE P1"/>
    <property type="match status" value="1"/>
</dbReference>
<dbReference type="PANTHER" id="PTHR43763">
    <property type="entry name" value="XAA-PRO AMINOPEPTIDASE 1"/>
    <property type="match status" value="1"/>
</dbReference>
<dbReference type="SUPFAM" id="SSF48592">
    <property type="entry name" value="GroEL equatorial domain-like"/>
    <property type="match status" value="1"/>
</dbReference>
<comment type="caution">
    <text evidence="7">The sequence shown here is derived from an EMBL/GenBank/DDBJ whole genome shotgun (WGS) entry which is preliminary data.</text>
</comment>
<dbReference type="InterPro" id="IPR050422">
    <property type="entry name" value="X-Pro_aminopeptidase_P"/>
</dbReference>
<evidence type="ECO:0000313" key="8">
    <source>
        <dbReference type="Proteomes" id="UP000289340"/>
    </source>
</evidence>
<keyword evidence="6" id="KW-0472">Membrane</keyword>
<evidence type="ECO:0000256" key="4">
    <source>
        <dbReference type="ARBA" id="ARBA00023186"/>
    </source>
</evidence>